<gene>
    <name evidence="6" type="ORF">ACH5RR_024922</name>
</gene>
<dbReference type="GO" id="GO:0000139">
    <property type="term" value="C:Golgi membrane"/>
    <property type="evidence" value="ECO:0007669"/>
    <property type="project" value="UniProtKB-SubCell"/>
</dbReference>
<dbReference type="GO" id="GO:0016763">
    <property type="term" value="F:pentosyltransferase activity"/>
    <property type="evidence" value="ECO:0007669"/>
    <property type="project" value="UniProtKB-ARBA"/>
</dbReference>
<dbReference type="AlphaFoldDB" id="A0ABD2Z1J3"/>
<comment type="caution">
    <text evidence="6">The sequence shown here is derived from an EMBL/GenBank/DDBJ whole genome shotgun (WGS) entry which is preliminary data.</text>
</comment>
<organism evidence="6 7">
    <name type="scientific">Cinchona calisaya</name>
    <dbReference type="NCBI Taxonomy" id="153742"/>
    <lineage>
        <taxon>Eukaryota</taxon>
        <taxon>Viridiplantae</taxon>
        <taxon>Streptophyta</taxon>
        <taxon>Embryophyta</taxon>
        <taxon>Tracheophyta</taxon>
        <taxon>Spermatophyta</taxon>
        <taxon>Magnoliopsida</taxon>
        <taxon>eudicotyledons</taxon>
        <taxon>Gunneridae</taxon>
        <taxon>Pentapetalae</taxon>
        <taxon>asterids</taxon>
        <taxon>lamiids</taxon>
        <taxon>Gentianales</taxon>
        <taxon>Rubiaceae</taxon>
        <taxon>Cinchonoideae</taxon>
        <taxon>Cinchoneae</taxon>
        <taxon>Cinchona</taxon>
    </lineage>
</organism>
<dbReference type="InterPro" id="IPR007657">
    <property type="entry name" value="Glycosyltransferase_61"/>
</dbReference>
<dbReference type="PANTHER" id="PTHR20961">
    <property type="entry name" value="GLYCOSYLTRANSFERASE"/>
    <property type="match status" value="1"/>
</dbReference>
<evidence type="ECO:0000256" key="2">
    <source>
        <dbReference type="ARBA" id="ARBA00022676"/>
    </source>
</evidence>
<evidence type="ECO:0000313" key="6">
    <source>
        <dbReference type="EMBL" id="KAL3512205.1"/>
    </source>
</evidence>
<evidence type="ECO:0000256" key="4">
    <source>
        <dbReference type="ARBA" id="ARBA00023180"/>
    </source>
</evidence>
<name>A0ABD2Z1J3_9GENT</name>
<dbReference type="EMBL" id="JBJUIK010000011">
    <property type="protein sequence ID" value="KAL3512205.1"/>
    <property type="molecule type" value="Genomic_DNA"/>
</dbReference>
<keyword evidence="4" id="KW-0325">Glycoprotein</keyword>
<keyword evidence="2" id="KW-0328">Glycosyltransferase</keyword>
<feature type="domain" description="Glycosyltransferase 61 catalytic" evidence="5">
    <location>
        <begin position="221"/>
        <end position="318"/>
    </location>
</feature>
<dbReference type="PANTHER" id="PTHR20961:SF5">
    <property type="entry name" value="GLYCOSYLTRANSFERASE-RELATED"/>
    <property type="match status" value="1"/>
</dbReference>
<accession>A0ABD2Z1J3</accession>
<dbReference type="Pfam" id="PF04577">
    <property type="entry name" value="Glyco_transf_61"/>
    <property type="match status" value="1"/>
</dbReference>
<evidence type="ECO:0000259" key="5">
    <source>
        <dbReference type="Pfam" id="PF04577"/>
    </source>
</evidence>
<dbReference type="Proteomes" id="UP001630127">
    <property type="component" value="Unassembled WGS sequence"/>
</dbReference>
<protein>
    <recommendedName>
        <fullName evidence="5">Glycosyltransferase 61 catalytic domain-containing protein</fullName>
    </recommendedName>
</protein>
<evidence type="ECO:0000313" key="7">
    <source>
        <dbReference type="Proteomes" id="UP001630127"/>
    </source>
</evidence>
<proteinExistence type="predicted"/>
<keyword evidence="3" id="KW-0808">Transferase</keyword>
<sequence>MGSSLKFLMTTNETIETEQPYFEVKGMKPICDTKRPRLDVCDVDGDIRVQGNLSTIFVVSNPNELLLEGNNIDSWNIKPYARKLDSKVMGKISTITIRGAQVSAEGLPECNRNYSIPAIVFSTGGYVGNTFHDFTDLLIPLYLTSIQFNGEVQFLVTDKRPYWAKKYRAVVQKLSNYEIIAIDHESEVLCFPRIIVGLESHKEFSIDASKSSYTMKDFRELLRSSYSLKRESVINLRNATEGTRPRLLVISRGGTRKLLNAEELAGMAERLGFEVAVEEIGENASVASQMVNSFDVLVGVHGAGLTNMVFLPENAVIIQIVPLGNMEGIARIYFEEPAKEMNLHYLEYKISINESSLLQKYSYDDPIFNDTDPYYKDGWRAFKTIFLDDQDVKLDIIRFRKVLLQALELLQRY</sequence>
<dbReference type="InterPro" id="IPR049625">
    <property type="entry name" value="Glyco_transf_61_cat"/>
</dbReference>
<reference evidence="6 7" key="1">
    <citation type="submission" date="2024-11" db="EMBL/GenBank/DDBJ databases">
        <title>A near-complete genome assembly of Cinchona calisaya.</title>
        <authorList>
            <person name="Lian D.C."/>
            <person name="Zhao X.W."/>
            <person name="Wei L."/>
        </authorList>
    </citation>
    <scope>NUCLEOTIDE SEQUENCE [LARGE SCALE GENOMIC DNA]</scope>
    <source>
        <tissue evidence="6">Nenye</tissue>
    </source>
</reference>
<evidence type="ECO:0000256" key="1">
    <source>
        <dbReference type="ARBA" id="ARBA00004323"/>
    </source>
</evidence>
<comment type="subcellular location">
    <subcellularLocation>
        <location evidence="1">Golgi apparatus membrane</location>
        <topology evidence="1">Single-pass type II membrane protein</topology>
    </subcellularLocation>
</comment>
<evidence type="ECO:0000256" key="3">
    <source>
        <dbReference type="ARBA" id="ARBA00022679"/>
    </source>
</evidence>
<keyword evidence="7" id="KW-1185">Reference proteome</keyword>